<evidence type="ECO:0000313" key="1">
    <source>
        <dbReference type="EMBL" id="MBD1430596.1"/>
    </source>
</evidence>
<name>A0ABR7YH49_9SPHI</name>
<sequence length="87" mass="10117">MKNGIYPKTKPGKREGHRIELTHLGNWDDGTGLINILLFPADWELLYKVEMIIDEALTDELHLKLTIDRKSSEVPGHIRVKYEYTKL</sequence>
<keyword evidence="2" id="KW-1185">Reference proteome</keyword>
<protein>
    <submittedName>
        <fullName evidence="1">Uncharacterized protein</fullName>
    </submittedName>
</protein>
<comment type="caution">
    <text evidence="1">The sequence shown here is derived from an EMBL/GenBank/DDBJ whole genome shotgun (WGS) entry which is preliminary data.</text>
</comment>
<gene>
    <name evidence="1" type="ORF">H8B04_13685</name>
</gene>
<dbReference type="Proteomes" id="UP000651271">
    <property type="component" value="Unassembled WGS sequence"/>
</dbReference>
<evidence type="ECO:0000313" key="2">
    <source>
        <dbReference type="Proteomes" id="UP000651271"/>
    </source>
</evidence>
<reference evidence="1 2" key="1">
    <citation type="submission" date="2020-08" db="EMBL/GenBank/DDBJ databases">
        <title>Sphingobacterium sp. DN04309 isolated from aquaculture water.</title>
        <authorList>
            <person name="Zhang M."/>
        </authorList>
    </citation>
    <scope>NUCLEOTIDE SEQUENCE [LARGE SCALE GENOMIC DNA]</scope>
    <source>
        <strain evidence="1 2">DN04309</strain>
    </source>
</reference>
<accession>A0ABR7YH49</accession>
<proteinExistence type="predicted"/>
<dbReference type="EMBL" id="JACOIJ010000032">
    <property type="protein sequence ID" value="MBD1430596.1"/>
    <property type="molecule type" value="Genomic_DNA"/>
</dbReference>
<organism evidence="1 2">
    <name type="scientific">Sphingobacterium litopenaei</name>
    <dbReference type="NCBI Taxonomy" id="2763500"/>
    <lineage>
        <taxon>Bacteria</taxon>
        <taxon>Pseudomonadati</taxon>
        <taxon>Bacteroidota</taxon>
        <taxon>Sphingobacteriia</taxon>
        <taxon>Sphingobacteriales</taxon>
        <taxon>Sphingobacteriaceae</taxon>
        <taxon>Sphingobacterium</taxon>
    </lineage>
</organism>